<dbReference type="SUPFAM" id="SSF52949">
    <property type="entry name" value="Macro domain-like"/>
    <property type="match status" value="1"/>
</dbReference>
<dbReference type="Pfam" id="PF02789">
    <property type="entry name" value="Peptidase_M17_N"/>
    <property type="match status" value="1"/>
</dbReference>
<feature type="binding site" evidence="8">
    <location>
        <position position="260"/>
    </location>
    <ligand>
        <name>Mn(2+)</name>
        <dbReference type="ChEBI" id="CHEBI:29035"/>
        <label>2</label>
    </ligand>
</feature>
<protein>
    <recommendedName>
        <fullName evidence="8">Probable cytosol aminopeptidase</fullName>
        <ecNumber evidence="8">3.4.11.1</ecNumber>
    </recommendedName>
    <alternativeName>
        <fullName evidence="8">Leucine aminopeptidase</fullName>
        <shortName evidence="8">LAP</shortName>
        <ecNumber evidence="8">3.4.11.10</ecNumber>
    </alternativeName>
    <alternativeName>
        <fullName evidence="8">Leucyl aminopeptidase</fullName>
    </alternativeName>
</protein>
<comment type="cofactor">
    <cofactor evidence="8">
        <name>Mn(2+)</name>
        <dbReference type="ChEBI" id="CHEBI:29035"/>
    </cofactor>
    <text evidence="8">Binds 2 manganese ions per subunit.</text>
</comment>
<comment type="catalytic activity">
    <reaction evidence="2 8">
        <text>Release of an N-terminal amino acid, preferentially leucine, but not glutamic or aspartic acids.</text>
        <dbReference type="EC" id="3.4.11.10"/>
    </reaction>
</comment>
<dbReference type="PANTHER" id="PTHR11963">
    <property type="entry name" value="LEUCINE AMINOPEPTIDASE-RELATED"/>
    <property type="match status" value="1"/>
</dbReference>
<dbReference type="CDD" id="cd00433">
    <property type="entry name" value="Peptidase_M17"/>
    <property type="match status" value="1"/>
</dbReference>
<gene>
    <name evidence="8" type="primary">pepA</name>
    <name evidence="10" type="ORF">KHU32_02175</name>
</gene>
<evidence type="ECO:0000313" key="10">
    <source>
        <dbReference type="EMBL" id="MBS7809725.1"/>
    </source>
</evidence>
<feature type="binding site" evidence="8">
    <location>
        <position position="339"/>
    </location>
    <ligand>
        <name>Mn(2+)</name>
        <dbReference type="ChEBI" id="CHEBI:29035"/>
        <label>1</label>
    </ligand>
</feature>
<evidence type="ECO:0000256" key="3">
    <source>
        <dbReference type="ARBA" id="ARBA00009528"/>
    </source>
</evidence>
<evidence type="ECO:0000259" key="9">
    <source>
        <dbReference type="PROSITE" id="PS00631"/>
    </source>
</evidence>
<dbReference type="RefSeq" id="WP_213668395.1">
    <property type="nucleotide sequence ID" value="NZ_JAHCDA010000001.1"/>
</dbReference>
<evidence type="ECO:0000256" key="7">
    <source>
        <dbReference type="ARBA" id="ARBA00023211"/>
    </source>
</evidence>
<dbReference type="NCBIfam" id="NF002077">
    <property type="entry name" value="PRK00913.2-4"/>
    <property type="match status" value="1"/>
</dbReference>
<feature type="binding site" evidence="8">
    <location>
        <position position="337"/>
    </location>
    <ligand>
        <name>Mn(2+)</name>
        <dbReference type="ChEBI" id="CHEBI:29035"/>
        <label>1</label>
    </ligand>
</feature>
<dbReference type="InterPro" id="IPR023042">
    <property type="entry name" value="Peptidase_M17_leu_NH2_pept"/>
</dbReference>
<comment type="catalytic activity">
    <reaction evidence="1 8">
        <text>Release of an N-terminal amino acid, Xaa-|-Yaa-, in which Xaa is preferably Leu, but may be other amino acids including Pro although not Arg or Lys, and Yaa may be Pro. Amino acid amides and methyl esters are also readily hydrolyzed, but rates on arylamides are exceedingly low.</text>
        <dbReference type="EC" id="3.4.11.1"/>
    </reaction>
</comment>
<feature type="binding site" evidence="8">
    <location>
        <position position="255"/>
    </location>
    <ligand>
        <name>Mn(2+)</name>
        <dbReference type="ChEBI" id="CHEBI:29035"/>
        <label>2</label>
    </ligand>
</feature>
<feature type="binding site" evidence="8">
    <location>
        <position position="278"/>
    </location>
    <ligand>
        <name>Mn(2+)</name>
        <dbReference type="ChEBI" id="CHEBI:29035"/>
        <label>2</label>
    </ligand>
</feature>
<comment type="similarity">
    <text evidence="3 8">Belongs to the peptidase M17 family.</text>
</comment>
<comment type="caution">
    <text evidence="10">The sequence shown here is derived from an EMBL/GenBank/DDBJ whole genome shotgun (WGS) entry which is preliminary data.</text>
</comment>
<dbReference type="PRINTS" id="PR00481">
    <property type="entry name" value="LAMNOPPTDASE"/>
</dbReference>
<dbReference type="EC" id="3.4.11.1" evidence="8"/>
<feature type="binding site" evidence="8">
    <location>
        <position position="260"/>
    </location>
    <ligand>
        <name>Mn(2+)</name>
        <dbReference type="ChEBI" id="CHEBI:29035"/>
        <label>1</label>
    </ligand>
</feature>
<dbReference type="InterPro" id="IPR000819">
    <property type="entry name" value="Peptidase_M17_C"/>
</dbReference>
<dbReference type="InterPro" id="IPR008283">
    <property type="entry name" value="Peptidase_M17_N"/>
</dbReference>
<evidence type="ECO:0000313" key="11">
    <source>
        <dbReference type="Proteomes" id="UP000766336"/>
    </source>
</evidence>
<feature type="domain" description="Cytosol aminopeptidase" evidence="9">
    <location>
        <begin position="335"/>
        <end position="342"/>
    </location>
</feature>
<evidence type="ECO:0000256" key="5">
    <source>
        <dbReference type="ARBA" id="ARBA00022670"/>
    </source>
</evidence>
<dbReference type="EMBL" id="JAHCDA010000001">
    <property type="protein sequence ID" value="MBS7809725.1"/>
    <property type="molecule type" value="Genomic_DNA"/>
</dbReference>
<keyword evidence="11" id="KW-1185">Reference proteome</keyword>
<evidence type="ECO:0000256" key="2">
    <source>
        <dbReference type="ARBA" id="ARBA00000967"/>
    </source>
</evidence>
<keyword evidence="5 8" id="KW-0645">Protease</keyword>
<dbReference type="PROSITE" id="PS00631">
    <property type="entry name" value="CYTOSOL_AP"/>
    <property type="match status" value="1"/>
</dbReference>
<dbReference type="EC" id="3.4.11.10" evidence="8"/>
<keyword evidence="8" id="KW-0963">Cytoplasm</keyword>
<feature type="binding site" evidence="8">
    <location>
        <position position="339"/>
    </location>
    <ligand>
        <name>Mn(2+)</name>
        <dbReference type="ChEBI" id="CHEBI:29035"/>
        <label>2</label>
    </ligand>
</feature>
<dbReference type="NCBIfam" id="NF002075">
    <property type="entry name" value="PRK00913.2-2"/>
    <property type="match status" value="1"/>
</dbReference>
<keyword evidence="4 8" id="KW-0031">Aminopeptidase</keyword>
<sequence length="490" mass="51167">MLDIAFAKPALPKAGALVLLIAEGAVPSGLAAELDTEMEGGLSRALEAAGFKGKKDQAVTLWAPVVSVTKLLVLGTGPIAGLDAEKLGGSLYKQVSGEPHCTVAADELTASQAAAIGLGAALRAYRFDRYRTTEKAEDKPKLEKVTIASADHGAAKAAYAPMKAVAQGVFLTRDLVSEPPNVLNPVEFADRCKELTKLGLEVDVLGPKEMKKLGFGALLGVAQGSANEPRLVTMRWNGLSGGKKKADKPVCFIGKGVTFDTGGISIKPAAGMEDMKWDMAGAGTVTGLMAALAGRKAKVDAVGLIGLVENMPGDNAQRPGDVVTSASGQTIEVINTDAEGRLVLADVIHYAIEKYDPRFMVDLATLTGAIIVALGHEHAGLFSNDEELASRLLAAGVATGELAWRMPLGEAYDKQIKSDIADMKNVGGGRAGGSITAAQFIQRFVQGRPWAHLDIAGTAWSSKDAPTIPKGATAYGVRMLDRLVADHYEG</sequence>
<name>A0ABS5Q7W6_9PROT</name>
<evidence type="ECO:0000256" key="1">
    <source>
        <dbReference type="ARBA" id="ARBA00000135"/>
    </source>
</evidence>
<reference evidence="10 11" key="1">
    <citation type="submission" date="2021-05" db="EMBL/GenBank/DDBJ databases">
        <title>Roseococcus sp. XZZS9, whole genome shotgun sequencing project.</title>
        <authorList>
            <person name="Zhao G."/>
            <person name="Shen L."/>
        </authorList>
    </citation>
    <scope>NUCLEOTIDE SEQUENCE [LARGE SCALE GENOMIC DNA]</scope>
    <source>
        <strain evidence="10 11">XZZS9</strain>
    </source>
</reference>
<dbReference type="InterPro" id="IPR043472">
    <property type="entry name" value="Macro_dom-like"/>
</dbReference>
<dbReference type="SUPFAM" id="SSF53187">
    <property type="entry name" value="Zn-dependent exopeptidases"/>
    <property type="match status" value="1"/>
</dbReference>
<dbReference type="Gene3D" id="3.40.630.10">
    <property type="entry name" value="Zn peptidases"/>
    <property type="match status" value="1"/>
</dbReference>
<organism evidence="10 11">
    <name type="scientific">Roseococcus pinisoli</name>
    <dbReference type="NCBI Taxonomy" id="2835040"/>
    <lineage>
        <taxon>Bacteria</taxon>
        <taxon>Pseudomonadati</taxon>
        <taxon>Pseudomonadota</taxon>
        <taxon>Alphaproteobacteria</taxon>
        <taxon>Acetobacterales</taxon>
        <taxon>Roseomonadaceae</taxon>
        <taxon>Roseococcus</taxon>
    </lineage>
</organism>
<feature type="active site" evidence="8">
    <location>
        <position position="267"/>
    </location>
</feature>
<dbReference type="NCBIfam" id="NF002074">
    <property type="entry name" value="PRK00913.1-4"/>
    <property type="match status" value="1"/>
</dbReference>
<dbReference type="GO" id="GO:0004177">
    <property type="term" value="F:aminopeptidase activity"/>
    <property type="evidence" value="ECO:0007669"/>
    <property type="project" value="UniProtKB-KW"/>
</dbReference>
<dbReference type="PANTHER" id="PTHR11963:SF23">
    <property type="entry name" value="CYTOSOL AMINOPEPTIDASE"/>
    <property type="match status" value="1"/>
</dbReference>
<comment type="function">
    <text evidence="8">Presumably involved in the processing and regular turnover of intracellular proteins. Catalyzes the removal of unsubstituted N-terminal amino acids from various peptides.</text>
</comment>
<dbReference type="NCBIfam" id="NF002073">
    <property type="entry name" value="PRK00913.1-2"/>
    <property type="match status" value="1"/>
</dbReference>
<feature type="active site" evidence="8">
    <location>
        <position position="341"/>
    </location>
</feature>
<keyword evidence="6 8" id="KW-0378">Hydrolase</keyword>
<evidence type="ECO:0000256" key="4">
    <source>
        <dbReference type="ARBA" id="ARBA00022438"/>
    </source>
</evidence>
<keyword evidence="7 8" id="KW-0464">Manganese</keyword>
<keyword evidence="8" id="KW-0479">Metal-binding</keyword>
<accession>A0ABS5Q7W6</accession>
<dbReference type="Pfam" id="PF00883">
    <property type="entry name" value="Peptidase_M17"/>
    <property type="match status" value="1"/>
</dbReference>
<dbReference type="Gene3D" id="3.40.220.10">
    <property type="entry name" value="Leucine Aminopeptidase, subunit E, domain 1"/>
    <property type="match status" value="1"/>
</dbReference>
<evidence type="ECO:0000256" key="8">
    <source>
        <dbReference type="HAMAP-Rule" id="MF_00181"/>
    </source>
</evidence>
<dbReference type="InterPro" id="IPR011356">
    <property type="entry name" value="Leucine_aapep/pepB"/>
</dbReference>
<comment type="subcellular location">
    <subcellularLocation>
        <location evidence="8">Cytoplasm</location>
    </subcellularLocation>
</comment>
<dbReference type="Proteomes" id="UP000766336">
    <property type="component" value="Unassembled WGS sequence"/>
</dbReference>
<proteinExistence type="inferred from homology"/>
<dbReference type="HAMAP" id="MF_00181">
    <property type="entry name" value="Cytosol_peptidase_M17"/>
    <property type="match status" value="1"/>
</dbReference>
<evidence type="ECO:0000256" key="6">
    <source>
        <dbReference type="ARBA" id="ARBA00022801"/>
    </source>
</evidence>